<accession>A0ABS9CKA9</accession>
<dbReference type="Proteomes" id="UP001299220">
    <property type="component" value="Unassembled WGS sequence"/>
</dbReference>
<sequence>MQLTTGNQVYEGFEQIMESNHECPVDTEYNLPDYCADIQKILKCIVTPEVASVSVIGDSLSVDGAADIRVLYLDAKGECVRGFDTKKEFSFTARLNGSPEGAHAVVRPFVQHMTCRAMNARRVDMHITLGFAVSVSAVRRTELADCVNHELVETRTESYDVSGAAGCCTHTFILEENIELQNGKPPIETILRRAVRYQIDSVQVHAGEAVISGKACVEVLYRTFSDSAPPERMACELPFTQTVECAGIDEDCTAQVCCPGGECSIQPREDSVGEYTVLNLYLKPTFSLRFIRPCTVRTVCDAFSIQGAFAAKYKNASLERTEIMAPRIVKVKDTVRIPENDLERVLDIWCDALSLSAFTEKDSAAIRGKFSVCLLYQTKEKRIAFAERMLDFTDSRNAPEAGKYSASGEITAVRYSITDAGSVECTADVAVTEQLRMVYPVRAIEAAELDETAPGDDCCAAVYYAAGGEKIWDIAKRYHARVSAVKAHNGCAEDTLSEDRPMIICRK</sequence>
<dbReference type="InterPro" id="IPR024300">
    <property type="entry name" value="SipL_SPOCS_dom"/>
</dbReference>
<reference evidence="2 3" key="1">
    <citation type="submission" date="2020-12" db="EMBL/GenBank/DDBJ databases">
        <title>Whole genome sequences of gut porcine anaerobes.</title>
        <authorList>
            <person name="Kubasova T."/>
            <person name="Jahodarova E."/>
            <person name="Rychlik I."/>
        </authorList>
    </citation>
    <scope>NUCLEOTIDE SEQUENCE [LARGE SCALE GENOMIC DNA]</scope>
    <source>
        <strain evidence="2 3">An867</strain>
    </source>
</reference>
<proteinExistence type="predicted"/>
<protein>
    <submittedName>
        <fullName evidence="2">DUF3794 domain-containing protein</fullName>
    </submittedName>
</protein>
<evidence type="ECO:0000313" key="2">
    <source>
        <dbReference type="EMBL" id="MCF2651577.1"/>
    </source>
</evidence>
<evidence type="ECO:0000259" key="1">
    <source>
        <dbReference type="Pfam" id="PF12673"/>
    </source>
</evidence>
<comment type="caution">
    <text evidence="2">The sequence shown here is derived from an EMBL/GenBank/DDBJ whole genome shotgun (WGS) entry which is preliminary data.</text>
</comment>
<feature type="domain" description="SipL SPOCS" evidence="1">
    <location>
        <begin position="186"/>
        <end position="256"/>
    </location>
</feature>
<name>A0ABS9CKA9_9FIRM</name>
<organism evidence="2 3">
    <name type="scientific">Anaeromassilibacillus senegalensis</name>
    <dbReference type="NCBI Taxonomy" id="1673717"/>
    <lineage>
        <taxon>Bacteria</taxon>
        <taxon>Bacillati</taxon>
        <taxon>Bacillota</taxon>
        <taxon>Clostridia</taxon>
        <taxon>Eubacteriales</taxon>
        <taxon>Acutalibacteraceae</taxon>
        <taxon>Anaeromassilibacillus</taxon>
    </lineage>
</organism>
<dbReference type="EMBL" id="JAFBIT010000001">
    <property type="protein sequence ID" value="MCF2651577.1"/>
    <property type="molecule type" value="Genomic_DNA"/>
</dbReference>
<feature type="domain" description="SipL SPOCS" evidence="1">
    <location>
        <begin position="37"/>
        <end position="116"/>
    </location>
</feature>
<gene>
    <name evidence="2" type="ORF">JQM67_03035</name>
</gene>
<dbReference type="Pfam" id="PF12673">
    <property type="entry name" value="SipL"/>
    <property type="match status" value="2"/>
</dbReference>
<evidence type="ECO:0000313" key="3">
    <source>
        <dbReference type="Proteomes" id="UP001299220"/>
    </source>
</evidence>
<dbReference type="RefSeq" id="WP_235322588.1">
    <property type="nucleotide sequence ID" value="NZ_JAFBIT010000001.1"/>
</dbReference>
<keyword evidence="3" id="KW-1185">Reference proteome</keyword>